<reference evidence="1 2" key="1">
    <citation type="submission" date="2023-03" db="EMBL/GenBank/DDBJ databases">
        <title>Bacillus Genome Sequencing.</title>
        <authorList>
            <person name="Dunlap C."/>
        </authorList>
    </citation>
    <scope>NUCLEOTIDE SEQUENCE [LARGE SCALE GENOMIC DNA]</scope>
    <source>
        <strain evidence="1 2">BD-525</strain>
    </source>
</reference>
<evidence type="ECO:0000313" key="1">
    <source>
        <dbReference type="EMBL" id="MEC0239560.1"/>
    </source>
</evidence>
<dbReference type="RefSeq" id="WP_326086761.1">
    <property type="nucleotide sequence ID" value="NZ_JARLKZ010000005.1"/>
</dbReference>
<dbReference type="Proteomes" id="UP001344632">
    <property type="component" value="Unassembled WGS sequence"/>
</dbReference>
<dbReference type="EMBL" id="JARLKZ010000005">
    <property type="protein sequence ID" value="MEC0239560.1"/>
    <property type="molecule type" value="Genomic_DNA"/>
</dbReference>
<sequence>MKYVILGNLPWKSFAYKEILKHLPEGEKYIFIGNNPDHENEECNYTLMNMDMWEVNGKSEYIAIVCSPFWIQQALGGGFSKVLFIMDVCPVEEDQQIWNKYSGLLAEATDLVITLSEKIYLEQSLRRRNLYWWDGDHEGTEENHALLHLFVEHMAQGNSLEGLMRRQWEQRIQVYSRLHRQMGPHETISYLLASYWYLLGDKGATQALQESFEMMLLREHNGTLHSHYRFFSAIEVQQGEIEQAVYTYAITAVLPHEKETLARMERWAAEKRLELLQAELYRVNEDYRRAEEAAERDDSEEAAHFLADMYLEQWMWEKALKVMDRYQLLYKNGISREQVRAILLWTRGRKHEAVTELLRASVQDWNILKSFAETDMLEKACHRLKERVNHGSGS</sequence>
<comment type="caution">
    <text evidence="1">The sequence shown here is derived from an EMBL/GenBank/DDBJ whole genome shotgun (WGS) entry which is preliminary data.</text>
</comment>
<evidence type="ECO:0000313" key="2">
    <source>
        <dbReference type="Proteomes" id="UP001344632"/>
    </source>
</evidence>
<gene>
    <name evidence="1" type="ORF">P4H66_06775</name>
</gene>
<protein>
    <submittedName>
        <fullName evidence="1">Uncharacterized protein</fullName>
    </submittedName>
</protein>
<organism evidence="1 2">
    <name type="scientific">Paenibacillus dokdonensis</name>
    <dbReference type="NCBI Taxonomy" id="2567944"/>
    <lineage>
        <taxon>Bacteria</taxon>
        <taxon>Bacillati</taxon>
        <taxon>Bacillota</taxon>
        <taxon>Bacilli</taxon>
        <taxon>Bacillales</taxon>
        <taxon>Paenibacillaceae</taxon>
        <taxon>Paenibacillus</taxon>
    </lineage>
</organism>
<name>A0ABU6GLG5_9BACL</name>
<keyword evidence="2" id="KW-1185">Reference proteome</keyword>
<accession>A0ABU6GLG5</accession>
<proteinExistence type="predicted"/>